<dbReference type="RefSeq" id="WP_130648059.1">
    <property type="nucleotide sequence ID" value="NZ_BMHA01000009.1"/>
</dbReference>
<dbReference type="AlphaFoldDB" id="A0A8J3ABK2"/>
<organism evidence="5 6">
    <name type="scientific">Egicoccus halophilus</name>
    <dbReference type="NCBI Taxonomy" id="1670830"/>
    <lineage>
        <taxon>Bacteria</taxon>
        <taxon>Bacillati</taxon>
        <taxon>Actinomycetota</taxon>
        <taxon>Nitriliruptoria</taxon>
        <taxon>Egicoccales</taxon>
        <taxon>Egicoccaceae</taxon>
        <taxon>Egicoccus</taxon>
    </lineage>
</organism>
<comment type="cofactor">
    <cofactor evidence="1">
        <name>FAD</name>
        <dbReference type="ChEBI" id="CHEBI:57692"/>
    </cofactor>
</comment>
<dbReference type="Pfam" id="PF01494">
    <property type="entry name" value="FAD_binding_3"/>
    <property type="match status" value="1"/>
</dbReference>
<dbReference type="Pfam" id="PF21274">
    <property type="entry name" value="Rng_hyd_C"/>
    <property type="match status" value="1"/>
</dbReference>
<keyword evidence="2" id="KW-0285">Flavoprotein</keyword>
<dbReference type="PANTHER" id="PTHR43004:SF19">
    <property type="entry name" value="BINDING MONOOXYGENASE, PUTATIVE (JCVI)-RELATED"/>
    <property type="match status" value="1"/>
</dbReference>
<keyword evidence="3" id="KW-0274">FAD</keyword>
<feature type="domain" description="FAD-binding" evidence="4">
    <location>
        <begin position="6"/>
        <end position="351"/>
    </location>
</feature>
<protein>
    <submittedName>
        <fullName evidence="5">FAD-dependent oxidoreductase</fullName>
    </submittedName>
</protein>
<comment type="caution">
    <text evidence="5">The sequence shown here is derived from an EMBL/GenBank/DDBJ whole genome shotgun (WGS) entry which is preliminary data.</text>
</comment>
<dbReference type="OrthoDB" id="4246007at2"/>
<evidence type="ECO:0000313" key="6">
    <source>
        <dbReference type="Proteomes" id="UP000650511"/>
    </source>
</evidence>
<evidence type="ECO:0000256" key="3">
    <source>
        <dbReference type="ARBA" id="ARBA00022827"/>
    </source>
</evidence>
<reference evidence="5" key="2">
    <citation type="submission" date="2020-09" db="EMBL/GenBank/DDBJ databases">
        <authorList>
            <person name="Sun Q."/>
            <person name="Zhou Y."/>
        </authorList>
    </citation>
    <scope>NUCLEOTIDE SEQUENCE</scope>
    <source>
        <strain evidence="5">CGMCC 1.14988</strain>
    </source>
</reference>
<dbReference type="PRINTS" id="PR00420">
    <property type="entry name" value="RNGMNOXGNASE"/>
</dbReference>
<name>A0A8J3ABK2_9ACTN</name>
<evidence type="ECO:0000259" key="4">
    <source>
        <dbReference type="Pfam" id="PF01494"/>
    </source>
</evidence>
<dbReference type="InterPro" id="IPR002938">
    <property type="entry name" value="FAD-bd"/>
</dbReference>
<dbReference type="EMBL" id="BMHA01000009">
    <property type="protein sequence ID" value="GGI07532.1"/>
    <property type="molecule type" value="Genomic_DNA"/>
</dbReference>
<evidence type="ECO:0000256" key="2">
    <source>
        <dbReference type="ARBA" id="ARBA00022630"/>
    </source>
</evidence>
<dbReference type="Gene3D" id="3.30.9.10">
    <property type="entry name" value="D-Amino Acid Oxidase, subunit A, domain 2"/>
    <property type="match status" value="1"/>
</dbReference>
<dbReference type="Gene3D" id="3.40.30.120">
    <property type="match status" value="1"/>
</dbReference>
<reference evidence="5" key="1">
    <citation type="journal article" date="2014" name="Int. J. Syst. Evol. Microbiol.">
        <title>Complete genome sequence of Corynebacterium casei LMG S-19264T (=DSM 44701T), isolated from a smear-ripened cheese.</title>
        <authorList>
            <consortium name="US DOE Joint Genome Institute (JGI-PGF)"/>
            <person name="Walter F."/>
            <person name="Albersmeier A."/>
            <person name="Kalinowski J."/>
            <person name="Ruckert C."/>
        </authorList>
    </citation>
    <scope>NUCLEOTIDE SEQUENCE</scope>
    <source>
        <strain evidence="5">CGMCC 1.14988</strain>
    </source>
</reference>
<sequence>MGNHDHEVIIVGGGPVGVGLAIALGQRGVDCVVLEQRTELSPIPKGQGLAQRTMEHFHFFGVEPEIRAARTMPRGHPIGQITAYGSLMSDFWHAPAGREVVRSYYFQANERLPQYRTEAVLRRRLDELTNVTLHLGAVATEVTQSDDGARVEVEIDGERRWLSARYVVGCDGGRSMVREHADITRHGTDWGELVSLIVFRSRDLHEALERFPARSTYRVMHPALQGYWQFFGRVDVGESFFFHAPIPHGTDLEHFDALAQLREAAGFDLDATIDHVGFWDLRVQVADRYRRGNVFIAGDAAHTHPPYGGYGLNNGMEDAVNLAWKLTAALRGWGGEQLLDSYTEERQAIFSDIGERLIGGWIEHDREWLATYAPETHPDFQERFADFADSFGRKVSTFEPHYEGSSVIVGAPEGGVSSALGEHTYRARPGHHLPPLRLADDRNVFEALGAGFALIAVGAADADLETFEEAARATGTPLHIVRDPAGGETQQFDAGLVLVRPDQYIAWTGDTVPADPGALLARVTGRGAITTGATA</sequence>
<dbReference type="InterPro" id="IPR036188">
    <property type="entry name" value="FAD/NAD-bd_sf"/>
</dbReference>
<proteinExistence type="predicted"/>
<evidence type="ECO:0000313" key="5">
    <source>
        <dbReference type="EMBL" id="GGI07532.1"/>
    </source>
</evidence>
<keyword evidence="6" id="KW-1185">Reference proteome</keyword>
<dbReference type="GO" id="GO:0071949">
    <property type="term" value="F:FAD binding"/>
    <property type="evidence" value="ECO:0007669"/>
    <property type="project" value="InterPro"/>
</dbReference>
<dbReference type="Proteomes" id="UP000650511">
    <property type="component" value="Unassembled WGS sequence"/>
</dbReference>
<dbReference type="GO" id="GO:0016709">
    <property type="term" value="F:oxidoreductase activity, acting on paired donors, with incorporation or reduction of molecular oxygen, NAD(P)H as one donor, and incorporation of one atom of oxygen"/>
    <property type="evidence" value="ECO:0007669"/>
    <property type="project" value="UniProtKB-ARBA"/>
</dbReference>
<gene>
    <name evidence="5" type="ORF">GCM10011354_24560</name>
</gene>
<dbReference type="PANTHER" id="PTHR43004">
    <property type="entry name" value="TRK SYSTEM POTASSIUM UPTAKE PROTEIN"/>
    <property type="match status" value="1"/>
</dbReference>
<dbReference type="Gene3D" id="3.50.50.60">
    <property type="entry name" value="FAD/NAD(P)-binding domain"/>
    <property type="match status" value="1"/>
</dbReference>
<dbReference type="SUPFAM" id="SSF51905">
    <property type="entry name" value="FAD/NAD(P)-binding domain"/>
    <property type="match status" value="1"/>
</dbReference>
<evidence type="ECO:0000256" key="1">
    <source>
        <dbReference type="ARBA" id="ARBA00001974"/>
    </source>
</evidence>
<accession>A0A8J3ABK2</accession>
<dbReference type="InterPro" id="IPR050641">
    <property type="entry name" value="RIFMO-like"/>
</dbReference>